<dbReference type="PANTHER" id="PTHR43065">
    <property type="entry name" value="SENSOR HISTIDINE KINASE"/>
    <property type="match status" value="1"/>
</dbReference>
<dbReference type="InterPro" id="IPR011006">
    <property type="entry name" value="CheY-like_superfamily"/>
</dbReference>
<dbReference type="SUPFAM" id="SSF47384">
    <property type="entry name" value="Homodimeric domain of signal transducing histidine kinase"/>
    <property type="match status" value="1"/>
</dbReference>
<dbReference type="InterPro" id="IPR013767">
    <property type="entry name" value="PAS_fold"/>
</dbReference>
<evidence type="ECO:0000256" key="7">
    <source>
        <dbReference type="ARBA" id="ARBA00022840"/>
    </source>
</evidence>
<feature type="domain" description="Response regulatory" evidence="11">
    <location>
        <begin position="494"/>
        <end position="608"/>
    </location>
</feature>
<dbReference type="CDD" id="cd00082">
    <property type="entry name" value="HisKA"/>
    <property type="match status" value="1"/>
</dbReference>
<dbReference type="SMART" id="SM00387">
    <property type="entry name" value="HATPase_c"/>
    <property type="match status" value="1"/>
</dbReference>
<dbReference type="PROSITE" id="PS50109">
    <property type="entry name" value="HIS_KIN"/>
    <property type="match status" value="1"/>
</dbReference>
<evidence type="ECO:0000313" key="14">
    <source>
        <dbReference type="Proteomes" id="UP000078390"/>
    </source>
</evidence>
<dbReference type="InterPro" id="IPR003594">
    <property type="entry name" value="HATPase_dom"/>
</dbReference>
<dbReference type="SMART" id="SM00448">
    <property type="entry name" value="REC"/>
    <property type="match status" value="1"/>
</dbReference>
<keyword evidence="4" id="KW-0808">Transferase</keyword>
<dbReference type="InterPro" id="IPR000014">
    <property type="entry name" value="PAS"/>
</dbReference>
<dbReference type="GO" id="GO:0005524">
    <property type="term" value="F:ATP binding"/>
    <property type="evidence" value="ECO:0007669"/>
    <property type="project" value="UniProtKB-KW"/>
</dbReference>
<dbReference type="GO" id="GO:0006355">
    <property type="term" value="P:regulation of DNA-templated transcription"/>
    <property type="evidence" value="ECO:0007669"/>
    <property type="project" value="InterPro"/>
</dbReference>
<evidence type="ECO:0000256" key="6">
    <source>
        <dbReference type="ARBA" id="ARBA00022777"/>
    </source>
</evidence>
<dbReference type="AlphaFoldDB" id="A0A179D241"/>
<reference evidence="13 14" key="1">
    <citation type="submission" date="2016-04" db="EMBL/GenBank/DDBJ databases">
        <title>Genome analysis of Thermosulfurimonas dismutans, the first thermophilic sulfur-disproportionating bacterium of the phylum Thermodesulfobacteria.</title>
        <authorList>
            <person name="Mardanov A.V."/>
            <person name="Beletsky A.V."/>
            <person name="Kadnikov V.V."/>
            <person name="Slobodkin A.I."/>
            <person name="Ravin N.V."/>
        </authorList>
    </citation>
    <scope>NUCLEOTIDE SEQUENCE [LARGE SCALE GENOMIC DNA]</scope>
    <source>
        <strain evidence="13 14">S95</strain>
    </source>
</reference>
<sequence>MPCERSLPFYEAILNLFPGMISVISQDFRVLYANEPLKQRCGEDPVGKMCYQVFHGLEKVCPWCKKEEVLRDKKTIVWEVKSPKDQCWYEVRSIPFKVGEEWIYLSVIINITEKKRLEHKLEKQVRFFQEILERNPALIIFNQEGKLTFVNRAFEEITGIPRGEALAKNIFELFVPEEDQNLWRKHCEEVHCGIFQKGVELPIRSRKGDKRYLLWNCMRVDDPEGKPTIVGLAIDITNQKQFFEQYLQAQKMESLGRFTGVILHELNNLFMALQGYLGVAKLKLTDPEKVKDYLEKMEGLIERWRNMSQDLLSFARKSPGTPQTIDLAQFLHSHKETFSRLLGSNIQLEIEAPQKGLFTEINPLHIQQILFNLISNSREAMSEGGKVSIKLEEVILSEGTAQILGLLAGPYLLLTFEDNGPGISKEVLPHIFEPYFTTKDSGTGLGLATVYSLVKQYKGHIAAYSTLGKGTTFRIYLPQKPSKPETALPPSFLNILVVEEEVVLLETIKEMMQHLGYRPYLAAGFQEARELITHGLKPEVLLIDIQMKSGNTVNFIRELRNKFPDLKLIVVSGYGEDFVRQNLPEERYYHLSKPFSLEELAKTLKEVLTVE</sequence>
<dbReference type="Pfam" id="PF13426">
    <property type="entry name" value="PAS_9"/>
    <property type="match status" value="1"/>
</dbReference>
<dbReference type="SUPFAM" id="SSF52172">
    <property type="entry name" value="CheY-like"/>
    <property type="match status" value="1"/>
</dbReference>
<dbReference type="RefSeq" id="WP_068671551.1">
    <property type="nucleotide sequence ID" value="NZ_LWLG01000016.1"/>
</dbReference>
<evidence type="ECO:0000256" key="8">
    <source>
        <dbReference type="ARBA" id="ARBA00023012"/>
    </source>
</evidence>
<dbReference type="SUPFAM" id="SSF55785">
    <property type="entry name" value="PYP-like sensor domain (PAS domain)"/>
    <property type="match status" value="2"/>
</dbReference>
<evidence type="ECO:0000313" key="13">
    <source>
        <dbReference type="EMBL" id="OAQ20110.1"/>
    </source>
</evidence>
<dbReference type="SMART" id="SM00091">
    <property type="entry name" value="PAS"/>
    <property type="match status" value="2"/>
</dbReference>
<dbReference type="OrthoDB" id="9796100at2"/>
<dbReference type="PRINTS" id="PR00344">
    <property type="entry name" value="BCTRLSENSOR"/>
</dbReference>
<dbReference type="STRING" id="999894.TDIS_1837"/>
<name>A0A179D241_9BACT</name>
<dbReference type="SUPFAM" id="SSF55874">
    <property type="entry name" value="ATPase domain of HSP90 chaperone/DNA topoisomerase II/histidine kinase"/>
    <property type="match status" value="1"/>
</dbReference>
<dbReference type="InterPro" id="IPR035965">
    <property type="entry name" value="PAS-like_dom_sf"/>
</dbReference>
<dbReference type="InterPro" id="IPR003661">
    <property type="entry name" value="HisK_dim/P_dom"/>
</dbReference>
<dbReference type="InterPro" id="IPR036890">
    <property type="entry name" value="HATPase_C_sf"/>
</dbReference>
<keyword evidence="5" id="KW-0547">Nucleotide-binding</keyword>
<evidence type="ECO:0000259" key="11">
    <source>
        <dbReference type="PROSITE" id="PS50110"/>
    </source>
</evidence>
<feature type="domain" description="PAS" evidence="12">
    <location>
        <begin position="124"/>
        <end position="182"/>
    </location>
</feature>
<dbReference type="Gene3D" id="3.30.450.20">
    <property type="entry name" value="PAS domain"/>
    <property type="match status" value="2"/>
</dbReference>
<protein>
    <recommendedName>
        <fullName evidence="2">histidine kinase</fullName>
        <ecNumber evidence="2">2.7.13.3</ecNumber>
    </recommendedName>
</protein>
<dbReference type="EC" id="2.7.13.3" evidence="2"/>
<organism evidence="13 14">
    <name type="scientific">Thermosulfurimonas dismutans</name>
    <dbReference type="NCBI Taxonomy" id="999894"/>
    <lineage>
        <taxon>Bacteria</taxon>
        <taxon>Pseudomonadati</taxon>
        <taxon>Thermodesulfobacteriota</taxon>
        <taxon>Thermodesulfobacteria</taxon>
        <taxon>Thermodesulfobacteriales</taxon>
        <taxon>Thermodesulfobacteriaceae</taxon>
        <taxon>Thermosulfurimonas</taxon>
    </lineage>
</organism>
<evidence type="ECO:0000256" key="5">
    <source>
        <dbReference type="ARBA" id="ARBA00022741"/>
    </source>
</evidence>
<dbReference type="PANTHER" id="PTHR43065:SF46">
    <property type="entry name" value="C4-DICARBOXYLATE TRANSPORT SENSOR PROTEIN DCTB"/>
    <property type="match status" value="1"/>
</dbReference>
<evidence type="ECO:0000256" key="3">
    <source>
        <dbReference type="ARBA" id="ARBA00022553"/>
    </source>
</evidence>
<dbReference type="NCBIfam" id="TIGR00229">
    <property type="entry name" value="sensory_box"/>
    <property type="match status" value="1"/>
</dbReference>
<evidence type="ECO:0000256" key="4">
    <source>
        <dbReference type="ARBA" id="ARBA00022679"/>
    </source>
</evidence>
<keyword evidence="8" id="KW-0902">Two-component regulatory system</keyword>
<keyword evidence="14" id="KW-1185">Reference proteome</keyword>
<dbReference type="SMART" id="SM00388">
    <property type="entry name" value="HisKA"/>
    <property type="match status" value="1"/>
</dbReference>
<evidence type="ECO:0000256" key="1">
    <source>
        <dbReference type="ARBA" id="ARBA00000085"/>
    </source>
</evidence>
<dbReference type="Pfam" id="PF00512">
    <property type="entry name" value="HisKA"/>
    <property type="match status" value="1"/>
</dbReference>
<evidence type="ECO:0000256" key="9">
    <source>
        <dbReference type="PROSITE-ProRule" id="PRU00169"/>
    </source>
</evidence>
<dbReference type="InterPro" id="IPR036097">
    <property type="entry name" value="HisK_dim/P_sf"/>
</dbReference>
<comment type="catalytic activity">
    <reaction evidence="1">
        <text>ATP + protein L-histidine = ADP + protein N-phospho-L-histidine.</text>
        <dbReference type="EC" id="2.7.13.3"/>
    </reaction>
</comment>
<dbReference type="PROSITE" id="PS50112">
    <property type="entry name" value="PAS"/>
    <property type="match status" value="1"/>
</dbReference>
<evidence type="ECO:0000259" key="12">
    <source>
        <dbReference type="PROSITE" id="PS50112"/>
    </source>
</evidence>
<feature type="domain" description="Histidine kinase" evidence="10">
    <location>
        <begin position="261"/>
        <end position="481"/>
    </location>
</feature>
<dbReference type="InterPro" id="IPR004358">
    <property type="entry name" value="Sig_transdc_His_kin-like_C"/>
</dbReference>
<accession>A0A179D241</accession>
<keyword evidence="6 13" id="KW-0418">Kinase</keyword>
<feature type="modified residue" description="4-aspartylphosphate" evidence="9">
    <location>
        <position position="544"/>
    </location>
</feature>
<dbReference type="Gene3D" id="3.30.565.10">
    <property type="entry name" value="Histidine kinase-like ATPase, C-terminal domain"/>
    <property type="match status" value="1"/>
</dbReference>
<keyword evidence="7" id="KW-0067">ATP-binding</keyword>
<dbReference type="Pfam" id="PF02518">
    <property type="entry name" value="HATPase_c"/>
    <property type="match status" value="1"/>
</dbReference>
<dbReference type="Pfam" id="PF00989">
    <property type="entry name" value="PAS"/>
    <property type="match status" value="1"/>
</dbReference>
<gene>
    <name evidence="13" type="ORF">TDIS_1837</name>
</gene>
<dbReference type="InterPro" id="IPR005467">
    <property type="entry name" value="His_kinase_dom"/>
</dbReference>
<dbReference type="CDD" id="cd00130">
    <property type="entry name" value="PAS"/>
    <property type="match status" value="1"/>
</dbReference>
<evidence type="ECO:0000256" key="2">
    <source>
        <dbReference type="ARBA" id="ARBA00012438"/>
    </source>
</evidence>
<dbReference type="Gene3D" id="1.10.287.130">
    <property type="match status" value="1"/>
</dbReference>
<dbReference type="EMBL" id="LWLG01000016">
    <property type="protein sequence ID" value="OAQ20110.1"/>
    <property type="molecule type" value="Genomic_DNA"/>
</dbReference>
<dbReference type="Pfam" id="PF00072">
    <property type="entry name" value="Response_reg"/>
    <property type="match status" value="1"/>
</dbReference>
<keyword evidence="3 9" id="KW-0597">Phosphoprotein</keyword>
<evidence type="ECO:0000259" key="10">
    <source>
        <dbReference type="PROSITE" id="PS50109"/>
    </source>
</evidence>
<dbReference type="PROSITE" id="PS50110">
    <property type="entry name" value="RESPONSE_REGULATORY"/>
    <property type="match status" value="1"/>
</dbReference>
<proteinExistence type="predicted"/>
<dbReference type="GO" id="GO:0000155">
    <property type="term" value="F:phosphorelay sensor kinase activity"/>
    <property type="evidence" value="ECO:0007669"/>
    <property type="project" value="InterPro"/>
</dbReference>
<dbReference type="Proteomes" id="UP000078390">
    <property type="component" value="Unassembled WGS sequence"/>
</dbReference>
<dbReference type="Gene3D" id="3.40.50.2300">
    <property type="match status" value="1"/>
</dbReference>
<dbReference type="InterPro" id="IPR001789">
    <property type="entry name" value="Sig_transdc_resp-reg_receiver"/>
</dbReference>
<comment type="caution">
    <text evidence="13">The sequence shown here is derived from an EMBL/GenBank/DDBJ whole genome shotgun (WGS) entry which is preliminary data.</text>
</comment>